<evidence type="ECO:0000256" key="3">
    <source>
        <dbReference type="PIRSR" id="PIRSR017388-2"/>
    </source>
</evidence>
<dbReference type="PANTHER" id="PTHR43798">
    <property type="entry name" value="MONOACYLGLYCEROL LIPASE"/>
    <property type="match status" value="1"/>
</dbReference>
<sequence>MTEGTSNMGKCLILHGFGGGVHEVANLAEMLENSGFTIACPTLHGHSKVLKEFGNSTYEDWVESAEAALDSLESDGSRATVIGFSMGGLIAANLAERHDLSSVVMINTPIYYWNIPQVISNLADDLKGRKTDNTRRYLQAKRNSPIPSMLQFLRLLRASKPKMEGIRCPLLVIQARDDDTTRIRSAAYIFSHADSDIKSLRYFNEGGHVILNSSSADEAGECVLEFLEKL</sequence>
<keyword evidence="1" id="KW-0378">Hydrolase</keyword>
<organism evidence="5 6">
    <name type="scientific">Youngiibacter fragilis 232.1</name>
    <dbReference type="NCBI Taxonomy" id="994573"/>
    <lineage>
        <taxon>Bacteria</taxon>
        <taxon>Bacillati</taxon>
        <taxon>Bacillota</taxon>
        <taxon>Clostridia</taxon>
        <taxon>Eubacteriales</taxon>
        <taxon>Clostridiaceae</taxon>
        <taxon>Youngiibacter</taxon>
    </lineage>
</organism>
<dbReference type="PANTHER" id="PTHR43798:SF31">
    <property type="entry name" value="AB HYDROLASE SUPERFAMILY PROTEIN YCLE"/>
    <property type="match status" value="1"/>
</dbReference>
<dbReference type="GO" id="GO:0052689">
    <property type="term" value="F:carboxylic ester hydrolase activity"/>
    <property type="evidence" value="ECO:0007669"/>
    <property type="project" value="InterPro"/>
</dbReference>
<feature type="active site" description="Nucleophile" evidence="2">
    <location>
        <position position="85"/>
    </location>
</feature>
<reference evidence="5 6" key="1">
    <citation type="journal article" date="2014" name="Genome Announc.">
        <title>Genome Sequence of Youngiibacter fragilis, the Type Strain of the Genus Youngiibacter.</title>
        <authorList>
            <person name="Wawrik C.B."/>
            <person name="Callaghan A.V."/>
            <person name="Stamps B.W."/>
            <person name="Wawrik B."/>
        </authorList>
    </citation>
    <scope>NUCLEOTIDE SEQUENCE [LARGE SCALE GENOMIC DNA]</scope>
    <source>
        <strain evidence="5 6">232.1</strain>
    </source>
</reference>
<dbReference type="EMBL" id="AXUN02000183">
    <property type="protein sequence ID" value="ETA80338.1"/>
    <property type="molecule type" value="Genomic_DNA"/>
</dbReference>
<evidence type="ECO:0000259" key="4">
    <source>
        <dbReference type="Pfam" id="PF12697"/>
    </source>
</evidence>
<feature type="binding site" evidence="3">
    <location>
        <position position="86"/>
    </location>
    <ligand>
        <name>substrate</name>
    </ligand>
</feature>
<dbReference type="InterPro" id="IPR012354">
    <property type="entry name" value="Esterase_lipase"/>
</dbReference>
<dbReference type="InterPro" id="IPR029058">
    <property type="entry name" value="AB_hydrolase_fold"/>
</dbReference>
<evidence type="ECO:0000313" key="6">
    <source>
        <dbReference type="Proteomes" id="UP000017747"/>
    </source>
</evidence>
<feature type="binding site" evidence="3">
    <location>
        <position position="17"/>
    </location>
    <ligand>
        <name>substrate</name>
    </ligand>
</feature>
<dbReference type="PIRSF" id="PIRSF017388">
    <property type="entry name" value="Esterase_lipase"/>
    <property type="match status" value="1"/>
</dbReference>
<evidence type="ECO:0000256" key="1">
    <source>
        <dbReference type="ARBA" id="ARBA00022801"/>
    </source>
</evidence>
<dbReference type="GO" id="GO:0016020">
    <property type="term" value="C:membrane"/>
    <property type="evidence" value="ECO:0007669"/>
    <property type="project" value="TreeGrafter"/>
</dbReference>
<dbReference type="SUPFAM" id="SSF53474">
    <property type="entry name" value="alpha/beta-Hydrolases"/>
    <property type="match status" value="1"/>
</dbReference>
<dbReference type="InterPro" id="IPR050266">
    <property type="entry name" value="AB_hydrolase_sf"/>
</dbReference>
<accession>V7I386</accession>
<dbReference type="InterPro" id="IPR000073">
    <property type="entry name" value="AB_hydrolase_1"/>
</dbReference>
<evidence type="ECO:0000256" key="2">
    <source>
        <dbReference type="PIRSR" id="PIRSR017388-1"/>
    </source>
</evidence>
<feature type="active site" description="Charge relay system" evidence="2">
    <location>
        <position position="208"/>
    </location>
</feature>
<dbReference type="Pfam" id="PF12697">
    <property type="entry name" value="Abhydrolase_6"/>
    <property type="match status" value="1"/>
</dbReference>
<gene>
    <name evidence="5" type="ORF">T472_0212320</name>
</gene>
<protein>
    <submittedName>
        <fullName evidence="5">Carboxylesterase</fullName>
    </submittedName>
</protein>
<feature type="active site" description="Charge relay system" evidence="2">
    <location>
        <position position="178"/>
    </location>
</feature>
<dbReference type="Gene3D" id="3.40.50.1820">
    <property type="entry name" value="alpha/beta hydrolase"/>
    <property type="match status" value="1"/>
</dbReference>
<dbReference type="ESTHER" id="9clot-v7i386">
    <property type="family name" value="CarbLipBact_2"/>
</dbReference>
<feature type="domain" description="AB hydrolase-1" evidence="4">
    <location>
        <begin position="12"/>
        <end position="213"/>
    </location>
</feature>
<dbReference type="STRING" id="994573.T472_0212320"/>
<dbReference type="Proteomes" id="UP000017747">
    <property type="component" value="Unassembled WGS sequence"/>
</dbReference>
<name>V7I386_9CLOT</name>
<comment type="caution">
    <text evidence="5">The sequence shown here is derived from an EMBL/GenBank/DDBJ whole genome shotgun (WGS) entry which is preliminary data.</text>
</comment>
<evidence type="ECO:0000313" key="5">
    <source>
        <dbReference type="EMBL" id="ETA80338.1"/>
    </source>
</evidence>
<dbReference type="AlphaFoldDB" id="V7I386"/>
<dbReference type="eggNOG" id="COG1647">
    <property type="taxonomic scope" value="Bacteria"/>
</dbReference>
<proteinExistence type="predicted"/>
<keyword evidence="6" id="KW-1185">Reference proteome</keyword>